<dbReference type="Gene3D" id="2.60.120.260">
    <property type="entry name" value="Galactose-binding domain-like"/>
    <property type="match status" value="1"/>
</dbReference>
<accession>A0ABN2CJQ4</accession>
<dbReference type="Proteomes" id="UP001501705">
    <property type="component" value="Unassembled WGS sequence"/>
</dbReference>
<evidence type="ECO:0000256" key="1">
    <source>
        <dbReference type="SAM" id="MobiDB-lite"/>
    </source>
</evidence>
<evidence type="ECO:0008006" key="4">
    <source>
        <dbReference type="Google" id="ProtNLM"/>
    </source>
</evidence>
<keyword evidence="3" id="KW-1185">Reference proteome</keyword>
<feature type="region of interest" description="Disordered" evidence="1">
    <location>
        <begin position="14"/>
        <end position="35"/>
    </location>
</feature>
<dbReference type="SUPFAM" id="SSF49785">
    <property type="entry name" value="Galactose-binding domain-like"/>
    <property type="match status" value="1"/>
</dbReference>
<name>A0ABN2CJQ4_9ACTN</name>
<gene>
    <name evidence="2" type="ORF">GCM10009804_15840</name>
</gene>
<dbReference type="EMBL" id="BAAAPH010000004">
    <property type="protein sequence ID" value="GAA1559853.1"/>
    <property type="molecule type" value="Genomic_DNA"/>
</dbReference>
<dbReference type="InterPro" id="IPR008979">
    <property type="entry name" value="Galactose-bd-like_sf"/>
</dbReference>
<evidence type="ECO:0000313" key="3">
    <source>
        <dbReference type="Proteomes" id="UP001501705"/>
    </source>
</evidence>
<evidence type="ECO:0000313" key="2">
    <source>
        <dbReference type="EMBL" id="GAA1559853.1"/>
    </source>
</evidence>
<sequence>MHASVKPEEVLFLPRASHPQRANGTVVQGSNDGQSWTGVTKAVGGATANNWNDQTASGADHYRYLRIYNATSWFGDLAEVELYGDTKSNP</sequence>
<feature type="compositionally biased region" description="Polar residues" evidence="1">
    <location>
        <begin position="20"/>
        <end position="35"/>
    </location>
</feature>
<dbReference type="RefSeq" id="WP_344232704.1">
    <property type="nucleotide sequence ID" value="NZ_BAAAPH010000004.1"/>
</dbReference>
<comment type="caution">
    <text evidence="2">The sequence shown here is derived from an EMBL/GenBank/DDBJ whole genome shotgun (WGS) entry which is preliminary data.</text>
</comment>
<proteinExistence type="predicted"/>
<organism evidence="2 3">
    <name type="scientific">Kribbella hippodromi</name>
    <dbReference type="NCBI Taxonomy" id="434347"/>
    <lineage>
        <taxon>Bacteria</taxon>
        <taxon>Bacillati</taxon>
        <taxon>Actinomycetota</taxon>
        <taxon>Actinomycetes</taxon>
        <taxon>Propionibacteriales</taxon>
        <taxon>Kribbellaceae</taxon>
        <taxon>Kribbella</taxon>
    </lineage>
</organism>
<protein>
    <recommendedName>
        <fullName evidence="4">F5/8 type C domain-containing protein</fullName>
    </recommendedName>
</protein>
<reference evidence="2 3" key="1">
    <citation type="journal article" date="2019" name="Int. J. Syst. Evol. Microbiol.">
        <title>The Global Catalogue of Microorganisms (GCM) 10K type strain sequencing project: providing services to taxonomists for standard genome sequencing and annotation.</title>
        <authorList>
            <consortium name="The Broad Institute Genomics Platform"/>
            <consortium name="The Broad Institute Genome Sequencing Center for Infectious Disease"/>
            <person name="Wu L."/>
            <person name="Ma J."/>
        </authorList>
    </citation>
    <scope>NUCLEOTIDE SEQUENCE [LARGE SCALE GENOMIC DNA]</scope>
    <source>
        <strain evidence="2 3">JCM 15572</strain>
    </source>
</reference>